<accession>A4NV74</accession>
<dbReference type="InterPro" id="IPR001584">
    <property type="entry name" value="Integrase_cat-core"/>
</dbReference>
<reference evidence="2 3" key="1">
    <citation type="journal article" date="2007" name="Genome Biol.">
        <title>Characterization and modeling of the Haemophilus influenzae core and supragenomes based on the complete genomic sequences of Rd and 12 clinical nontypeable strains.</title>
        <authorList>
            <person name="Hogg J.S."/>
            <person name="Hu F.Z."/>
            <person name="Janto B."/>
            <person name="Boissy R."/>
            <person name="Hayes J."/>
            <person name="Keefe R."/>
            <person name="Post J.C."/>
            <person name="Ehrlich G.D."/>
        </authorList>
    </citation>
    <scope>NUCLEOTIDE SEQUENCE [LARGE SCALE GENOMIC DNA]</scope>
    <source>
        <strain evidence="2 3">22.4-21</strain>
    </source>
</reference>
<dbReference type="Gene3D" id="3.30.420.10">
    <property type="entry name" value="Ribonuclease H-like superfamily/Ribonuclease H"/>
    <property type="match status" value="1"/>
</dbReference>
<dbReference type="InterPro" id="IPR036397">
    <property type="entry name" value="RNaseH_sf"/>
</dbReference>
<dbReference type="PANTHER" id="PTHR46889">
    <property type="entry name" value="TRANSPOSASE INSF FOR INSERTION SEQUENCE IS3B-RELATED"/>
    <property type="match status" value="1"/>
</dbReference>
<dbReference type="InterPro" id="IPR050900">
    <property type="entry name" value="Transposase_IS3/IS150/IS904"/>
</dbReference>
<dbReference type="PANTHER" id="PTHR46889:SF4">
    <property type="entry name" value="TRANSPOSASE INSO FOR INSERTION SEQUENCE ELEMENT IS911B-RELATED"/>
    <property type="match status" value="1"/>
</dbReference>
<dbReference type="AlphaFoldDB" id="A4NV74"/>
<dbReference type="SUPFAM" id="SSF53098">
    <property type="entry name" value="Ribonuclease H-like"/>
    <property type="match status" value="1"/>
</dbReference>
<evidence type="ECO:0000313" key="3">
    <source>
        <dbReference type="Proteomes" id="UP000005596"/>
    </source>
</evidence>
<dbReference type="BioCyc" id="HINF375063:G119K-339-MONOMER"/>
<evidence type="ECO:0000313" key="2">
    <source>
        <dbReference type="EMBL" id="EDK14915.1"/>
    </source>
</evidence>
<protein>
    <submittedName>
        <fullName evidence="2">S-ribosylhomocysteinase</fullName>
    </submittedName>
</protein>
<dbReference type="GO" id="GO:0003676">
    <property type="term" value="F:nucleic acid binding"/>
    <property type="evidence" value="ECO:0007669"/>
    <property type="project" value="InterPro"/>
</dbReference>
<proteinExistence type="predicted"/>
<name>A4NV74_HAEIF</name>
<gene>
    <name evidence="2" type="ORF">CGSHiR3021_10420</name>
</gene>
<feature type="domain" description="Integrase catalytic" evidence="1">
    <location>
        <begin position="62"/>
        <end position="88"/>
    </location>
</feature>
<sequence length="103" mass="12271">MENLLRAENSTNKKDLKTQNPILHSDQGWQYQMVGYQAILRENSIQQNMSRKGNYLDNNAMENFFGRLKTECYYDKRFETFKQLKKQLMSIFIITTMTAFRGN</sequence>
<dbReference type="EMBL" id="AAZJ01000001">
    <property type="protein sequence ID" value="EDK14915.1"/>
    <property type="molecule type" value="Genomic_DNA"/>
</dbReference>
<evidence type="ECO:0000259" key="1">
    <source>
        <dbReference type="Pfam" id="PF13333"/>
    </source>
</evidence>
<dbReference type="GO" id="GO:0015074">
    <property type="term" value="P:DNA integration"/>
    <property type="evidence" value="ECO:0007669"/>
    <property type="project" value="InterPro"/>
</dbReference>
<dbReference type="Pfam" id="PF13333">
    <property type="entry name" value="rve_2"/>
    <property type="match status" value="1"/>
</dbReference>
<dbReference type="InterPro" id="IPR012337">
    <property type="entry name" value="RNaseH-like_sf"/>
</dbReference>
<dbReference type="Proteomes" id="UP000005596">
    <property type="component" value="Unassembled WGS sequence"/>
</dbReference>
<organism evidence="2 3">
    <name type="scientific">Haemophilus influenzae 22.4-21</name>
    <dbReference type="NCBI Taxonomy" id="375063"/>
    <lineage>
        <taxon>Bacteria</taxon>
        <taxon>Pseudomonadati</taxon>
        <taxon>Pseudomonadota</taxon>
        <taxon>Gammaproteobacteria</taxon>
        <taxon>Pasteurellales</taxon>
        <taxon>Pasteurellaceae</taxon>
        <taxon>Haemophilus</taxon>
    </lineage>
</organism>